<reference evidence="4" key="1">
    <citation type="journal article" date="2023" name="Commun. Biol.">
        <title>Genome analysis of Parmales, the sister group of diatoms, reveals the evolutionary specialization of diatoms from phago-mixotrophs to photoautotrophs.</title>
        <authorList>
            <person name="Ban H."/>
            <person name="Sato S."/>
            <person name="Yoshikawa S."/>
            <person name="Yamada K."/>
            <person name="Nakamura Y."/>
            <person name="Ichinomiya M."/>
            <person name="Sato N."/>
            <person name="Blanc-Mathieu R."/>
            <person name="Endo H."/>
            <person name="Kuwata A."/>
            <person name="Ogata H."/>
        </authorList>
    </citation>
    <scope>NUCLEOTIDE SEQUENCE [LARGE SCALE GENOMIC DNA]</scope>
    <source>
        <strain evidence="4">NIES 3701</strain>
    </source>
</reference>
<feature type="coiled-coil region" evidence="1">
    <location>
        <begin position="670"/>
        <end position="700"/>
    </location>
</feature>
<gene>
    <name evidence="3" type="ORF">TrST_g12883</name>
</gene>
<feature type="coiled-coil region" evidence="1">
    <location>
        <begin position="1822"/>
        <end position="1860"/>
    </location>
</feature>
<accession>A0A9W6ZYS0</accession>
<evidence type="ECO:0000313" key="3">
    <source>
        <dbReference type="EMBL" id="GMH62832.1"/>
    </source>
</evidence>
<feature type="coiled-coil region" evidence="1">
    <location>
        <begin position="1365"/>
        <end position="1420"/>
    </location>
</feature>
<protein>
    <submittedName>
        <fullName evidence="3">Uncharacterized protein</fullName>
    </submittedName>
</protein>
<keyword evidence="4" id="KW-1185">Reference proteome</keyword>
<feature type="region of interest" description="Disordered" evidence="2">
    <location>
        <begin position="1123"/>
        <end position="1142"/>
    </location>
</feature>
<feature type="coiled-coil region" evidence="1">
    <location>
        <begin position="1030"/>
        <end position="1089"/>
    </location>
</feature>
<feature type="coiled-coil region" evidence="1">
    <location>
        <begin position="1480"/>
        <end position="1535"/>
    </location>
</feature>
<feature type="region of interest" description="Disordered" evidence="2">
    <location>
        <begin position="749"/>
        <end position="794"/>
    </location>
</feature>
<feature type="region of interest" description="Disordered" evidence="2">
    <location>
        <begin position="2514"/>
        <end position="2533"/>
    </location>
</feature>
<feature type="coiled-coil region" evidence="1">
    <location>
        <begin position="232"/>
        <end position="377"/>
    </location>
</feature>
<feature type="coiled-coil region" evidence="1">
    <location>
        <begin position="801"/>
        <end position="878"/>
    </location>
</feature>
<comment type="caution">
    <text evidence="3">The sequence shown here is derived from an EMBL/GenBank/DDBJ whole genome shotgun (WGS) entry which is preliminary data.</text>
</comment>
<feature type="coiled-coil region" evidence="1">
    <location>
        <begin position="2370"/>
        <end position="2404"/>
    </location>
</feature>
<organism evidence="3 4">
    <name type="scientific">Triparma strigata</name>
    <dbReference type="NCBI Taxonomy" id="1606541"/>
    <lineage>
        <taxon>Eukaryota</taxon>
        <taxon>Sar</taxon>
        <taxon>Stramenopiles</taxon>
        <taxon>Ochrophyta</taxon>
        <taxon>Bolidophyceae</taxon>
        <taxon>Parmales</taxon>
        <taxon>Triparmaceae</taxon>
        <taxon>Triparma</taxon>
    </lineage>
</organism>
<feature type="coiled-coil region" evidence="1">
    <location>
        <begin position="1730"/>
        <end position="1757"/>
    </location>
</feature>
<feature type="region of interest" description="Disordered" evidence="2">
    <location>
        <begin position="1424"/>
        <end position="1447"/>
    </location>
</feature>
<feature type="coiled-coil region" evidence="1">
    <location>
        <begin position="1286"/>
        <end position="1320"/>
    </location>
</feature>
<dbReference type="Proteomes" id="UP001165085">
    <property type="component" value="Unassembled WGS sequence"/>
</dbReference>
<feature type="compositionally biased region" description="Gly residues" evidence="2">
    <location>
        <begin position="2844"/>
        <end position="2858"/>
    </location>
</feature>
<dbReference type="PANTHER" id="PTHR23159:SF60">
    <property type="entry name" value="SPINDLE ASSEMBLY ABNORMAL PROTEIN 4"/>
    <property type="match status" value="1"/>
</dbReference>
<evidence type="ECO:0000256" key="1">
    <source>
        <dbReference type="SAM" id="Coils"/>
    </source>
</evidence>
<evidence type="ECO:0000256" key="2">
    <source>
        <dbReference type="SAM" id="MobiDB-lite"/>
    </source>
</evidence>
<dbReference type="PANTHER" id="PTHR23159">
    <property type="entry name" value="CENTROSOMAL PROTEIN 2"/>
    <property type="match status" value="1"/>
</dbReference>
<dbReference type="OrthoDB" id="194313at2759"/>
<feature type="coiled-coil region" evidence="1">
    <location>
        <begin position="2649"/>
        <end position="2764"/>
    </location>
</feature>
<feature type="coiled-coil region" evidence="1">
    <location>
        <begin position="429"/>
        <end position="505"/>
    </location>
</feature>
<feature type="compositionally biased region" description="Polar residues" evidence="2">
    <location>
        <begin position="1434"/>
        <end position="1444"/>
    </location>
</feature>
<feature type="region of interest" description="Disordered" evidence="2">
    <location>
        <begin position="2596"/>
        <end position="2633"/>
    </location>
</feature>
<proteinExistence type="predicted"/>
<feature type="coiled-coil region" evidence="1">
    <location>
        <begin position="1895"/>
        <end position="1943"/>
    </location>
</feature>
<keyword evidence="1" id="KW-0175">Coiled coil</keyword>
<name>A0A9W6ZYS0_9STRA</name>
<feature type="coiled-coil region" evidence="1">
    <location>
        <begin position="2068"/>
        <end position="2095"/>
    </location>
</feature>
<feature type="compositionally biased region" description="Low complexity" evidence="2">
    <location>
        <begin position="1127"/>
        <end position="1137"/>
    </location>
</feature>
<feature type="compositionally biased region" description="Basic and acidic residues" evidence="2">
    <location>
        <begin position="2596"/>
        <end position="2606"/>
    </location>
</feature>
<sequence>MSSTSSPPGTSSAFIQSNPPQVVFPSCTIATSYSTTIILSSMLTSSSKVTVTGPSSSKREYSISPGPEVTIPAFKRQPIPTAPSEPPQGVPVTIKLRISSLSSSDVRQGNSQEGIRDYVTVKGDYFEQRIPVIISLKQPTSSPARATVPVSAADSATVAMVEQLQKRVEQLSAQNGTLQATLTKQTSENDHLRSLLDAVEADRSRTRQLIDDEIRRERESFEERSAKVLIILKRRDDTVDKLNRQVEELTERNVSDRSTADTVRDRLQGEIDRLQERVISLSKENRRTQLESLDTIRGDVSELHVNDSVVEEEYKRKIEQQDEQISVLMSEVNALRSLSSRSVHDESETMRTLKRENSGLKKNIHALTEEKSILERAFENQRIVMDNLKTSYQAKASAGAYPQPSLTEFDQTSKICDLEVKNSQLSSLLAEKTKAAEQSSKKAAQLENLLASAKAENQGTSKKLQHLSPILKQTEVKYKKAQDHIADLKTKVTRLEELNRTARDTCTMTDARLQEALIQIDDMAKDQGKHEGRKRPSQRAGVMAWWTHIANEARTKRLNSHEQEHHNESVAEQNLVAQGVVISKLRQDLLKSEVVNRQTIDDMEEKLKASAVRIASLEQSIRIRRDDGHTRLRELEAALRVVSGRSDLHSSLAAARQELASERVKEVHQRGELELQVNLLEEERARTKELRAKIDQMQDEVDLCRTLKTLEGIPGVDPVAIIDEFAGAAAKQDEVIALLEKDVKMYRRRKKGSGGDGDGGGGGGGGGGDGDSDFSDSESDYEEKHVNNNVNNPNSIEAVEVERLSTINKDLEAQITKYEEELVTERQLSLKKVHDAEQLLSETVEQNRRVVAKLERKLTTSQAENNTMKKELEKLRGSQLEVDDHVRMLNFELEKVKGQLSLQLKTSAIGDTPISEGKPAISSEITRLQSLLDERTSNCAVLMQTVESLQQSLGVVSLNEDGSIADTSIDGDSIMDSSVGGKPNAFAHHTLAKRVIALTAELSSANSVAAMMERRAEQMALEIKQRNDLVSYLEDKLNIYEEENQKHEARASVVATEHSRMMTTFNREVSKIENENSNLRRSLHECEIKVRDGEVEVSALSADIVVLEEIVYNLRLKMKSLKDGEGPDAPSAASSGSNEGADFQDQTRVMSVVEGFIDQLQQMRSATSSRRSKSQDDQIFAWITDVIVKTDVQNIASASRARHYQVELRKALVERDVSEMNLEEIKGDLARTKKRLVLVEGAMEERTKLNLEQTEASLALSESRMTAMHAELVTLAEKDLYICAEHRSVTQQLEKTKKELRTVRQQKSIVTSELKQATNKARIKASQELDEKIEACEIKQKQWVEAELPALISGRAAAGKSWNEYDKYDDELNNATDTNASLAQALSSSKAVQHVLETKLEVALERMDAANAQVQQLQQNLHEITGPNGDVLPPSQSGDSATSTDDGRGMARLWELYAPTGIIQSTVSASAHLGEPNPTFQNLITEVDSLRASVKHAQEALEVSEKEQQRLAAWLDEARKDAGNAQEQLSKRTNAIRNELEKRHNKEISAMQKHNGEQHSAQVHALGQLRSELLNKETALQEAKLRLQLFGDNGNNVVEEKLNSGEISFHPPIVQANALQQERDFLLQKNDSLVEELKVCSQEKFDLENENERLVGAAASVQAETAHLAEELSIHRSALRALEESVSAAVTESTAKMQEEDGAGKTMSASVMSRSLASAKLAEASALQRLQKSAQNEVRLRAKIEECERTIKELKRLSRGQGRGDGKLFKEEAEKAYGKMEEEASPWMTESVGKLRQRVSTQASAIAYLELRIAQLMGDLSTEAGNNVVQNLQRELRDVKEQKLKVERELEEQAKNMEARGKFALSVLDSNTTRIEGEREIDRLRDLDARRETELGKMETQYEEMQKRTEGARREKMTMEEQLEAKERDLLEMKKLVEDMRKEHLVIFSQFKENQDRLLKLGGGGKVQAYMKDGAEFEAKDLDLDLDKVKARPLFKAANQLHAELSGWLEKFGGGGGSWNEGMGGGLVGSGSFELNWEDVWEMTQIANEVRELASVAEELPFSLQTGMNELRARVAEVHNEVSEREERMEQLAESAVRDKSVEAIQQLRSQVMLLKKKADEGEAYRKELAAESKLLKDEGARSQAELAKVGSALKKKTKEADEEIASLRGELVELRKASWEQTSNLRTKYDGAMREAEVSAESQVQALTGEVSRLERLLGEAEAKLGVKSLAFGTERVVVEPSEVGLEREQRVVKLQSLLDKAAAEAEQSAKALREMEVQLGDTLQKHDGQVSTLREQFGKYRDAQERLVNGLNSQIRNLKESKGSWVGGGAGAGGRGGRAPFSRSAARARRDRGGEAGAADTGAAGRDADELLTLLAQRESQINNLESRLKRLAYEYKLKVEESEASRKSAYDLATGTGGMEEQVGVSLVDKAILEAKVGVGEVEIKTLMTDLKEEKETSANLRRELAASVLQTATVRRESAGKPQVQSVLKQLADYKRKAKMEMNNLQTQLAKAKEVKESKGDPAEGKSKLKATQAALANMKDELLRKNKIVMNLRSSRSADEQAVAQWKKEVVDLEAKLVKANREMTRKEAMLKDLRNKVEREKDDDDDDSENGGVGDGNKKKSGADESEKLRMLSLERNRMRQQITILKSKVTSQAEEIEGLQQEADHVKGLEGKINLLKASIVRKDSLLKAMKNQLEAAEKEFVLFKEQSESALRNAEKTTRNLRSKVEVAEKLGGVREDEEKERIAMLEQKKQELASDLGNIKSSMYQIMGDLYTANAKARGSPGIGEKGPGLEEIEKLDEEKMAQISTLLDLSTAEMQEIFETGSNEMSASRSGSPTGRGGAGGEGVGGEPVGDKAKYLSDLEKALDLSGESAVDVEGVMVLGRSLLDSISKAREGLE</sequence>
<feature type="compositionally biased region" description="Basic and acidic residues" evidence="2">
    <location>
        <begin position="2515"/>
        <end position="2531"/>
    </location>
</feature>
<feature type="compositionally biased region" description="Acidic residues" evidence="2">
    <location>
        <begin position="770"/>
        <end position="781"/>
    </location>
</feature>
<feature type="compositionally biased region" description="Basic and acidic residues" evidence="2">
    <location>
        <begin position="2622"/>
        <end position="2633"/>
    </location>
</feature>
<feature type="coiled-coil region" evidence="1">
    <location>
        <begin position="2260"/>
        <end position="2323"/>
    </location>
</feature>
<feature type="region of interest" description="Disordered" evidence="2">
    <location>
        <begin position="2830"/>
        <end position="2861"/>
    </location>
</feature>
<feature type="compositionally biased region" description="Gly residues" evidence="2">
    <location>
        <begin position="2328"/>
        <end position="2339"/>
    </location>
</feature>
<feature type="region of interest" description="Disordered" evidence="2">
    <location>
        <begin position="2328"/>
        <end position="2365"/>
    </location>
</feature>
<feature type="compositionally biased region" description="Gly residues" evidence="2">
    <location>
        <begin position="754"/>
        <end position="769"/>
    </location>
</feature>
<dbReference type="EMBL" id="BRXY01000080">
    <property type="protein sequence ID" value="GMH62832.1"/>
    <property type="molecule type" value="Genomic_DNA"/>
</dbReference>
<feature type="coiled-coil region" evidence="1">
    <location>
        <begin position="1616"/>
        <end position="1650"/>
    </location>
</feature>
<evidence type="ECO:0000313" key="4">
    <source>
        <dbReference type="Proteomes" id="UP001165085"/>
    </source>
</evidence>